<protein>
    <submittedName>
        <fullName evidence="2">Uncharacterized protein</fullName>
    </submittedName>
</protein>
<keyword evidence="1" id="KW-0472">Membrane</keyword>
<proteinExistence type="predicted"/>
<organism evidence="2 3">
    <name type="scientific">Aquibacillus halophilus</name>
    <dbReference type="NCBI Taxonomy" id="930132"/>
    <lineage>
        <taxon>Bacteria</taxon>
        <taxon>Bacillati</taxon>
        <taxon>Bacillota</taxon>
        <taxon>Bacilli</taxon>
        <taxon>Bacillales</taxon>
        <taxon>Bacillaceae</taxon>
        <taxon>Aquibacillus</taxon>
    </lineage>
</organism>
<accession>A0A6A8DCC8</accession>
<comment type="caution">
    <text evidence="2">The sequence shown here is derived from an EMBL/GenBank/DDBJ whole genome shotgun (WGS) entry which is preliminary data.</text>
</comment>
<reference evidence="2" key="1">
    <citation type="submission" date="2019-11" db="EMBL/GenBank/DDBJ databases">
        <authorList>
            <person name="Li J."/>
        </authorList>
    </citation>
    <scope>NUCLEOTIDE SEQUENCE</scope>
    <source>
        <strain evidence="2">B6B</strain>
    </source>
</reference>
<gene>
    <name evidence="2" type="ORF">GH741_11765</name>
</gene>
<dbReference type="OrthoDB" id="916275at2"/>
<sequence>MKKVLITLIILSTIVILPYLFWKIDDSNLQKVTIIDKTVPTNNYREHHGLTWYMNYLRYSPGVGNKPLIKSKDYYGYHPNQETINGVNRLEELTNASDIIYVADTYGVYEQEDLNDQITSNKITGGFTQEELAVIDQKLRTSETKLFMEFNSFASPTEPEVRNQLTSMLGIEWTGWTGRYFSSLNIETDHEIPQWAIAYYEEQNNLDWNFLGSGYIFTHEDGRVIVMENSSKSNGINFTFTEKGQQITGMTQSQEYSYWFDIHVQINSDNVLAEYNLQLEGTQLDQLRSEGIPSSFPAVISSSYYQSNLYYFAGDFADISDVPSFYQYKGLPFLNKILTTLSSDQQKAFFWRTYIPMLKQLLEEPHVSTQSEGNTH</sequence>
<feature type="transmembrane region" description="Helical" evidence="1">
    <location>
        <begin position="5"/>
        <end position="22"/>
    </location>
</feature>
<keyword evidence="1" id="KW-0812">Transmembrane</keyword>
<dbReference type="EMBL" id="WJNG01000009">
    <property type="protein sequence ID" value="MRH43355.1"/>
    <property type="molecule type" value="Genomic_DNA"/>
</dbReference>
<dbReference type="RefSeq" id="WP_153736990.1">
    <property type="nucleotide sequence ID" value="NZ_WJNG01000009.1"/>
</dbReference>
<evidence type="ECO:0000313" key="2">
    <source>
        <dbReference type="EMBL" id="MRH43355.1"/>
    </source>
</evidence>
<dbReference type="Proteomes" id="UP000799092">
    <property type="component" value="Unassembled WGS sequence"/>
</dbReference>
<keyword evidence="1" id="KW-1133">Transmembrane helix</keyword>
<evidence type="ECO:0000256" key="1">
    <source>
        <dbReference type="SAM" id="Phobius"/>
    </source>
</evidence>
<keyword evidence="3" id="KW-1185">Reference proteome</keyword>
<evidence type="ECO:0000313" key="3">
    <source>
        <dbReference type="Proteomes" id="UP000799092"/>
    </source>
</evidence>
<dbReference type="AlphaFoldDB" id="A0A6A8DCC8"/>
<name>A0A6A8DCC8_9BACI</name>